<keyword evidence="2" id="KW-1185">Reference proteome</keyword>
<proteinExistence type="predicted"/>
<accession>A0A2T3NUE9</accession>
<evidence type="ECO:0000313" key="1">
    <source>
        <dbReference type="EMBL" id="PSW19882.1"/>
    </source>
</evidence>
<sequence>MLPITAVCDEVDESVVVDQLEETDVVEVAPQSQYFIGLRGGASLLGHDDSITLNGNVLDADESEFDGMFGLDFGIYTPKRNSRIYYSYEYHQSESTFKDQPAFDNEVSLHLINADYIYRHDKSITPFAGLHFGYASGETTSDAGGSTDVSGYVFGVQAGLGWQVMDDFGLEVGVKHTVLPSDRRTWSTSDGQGNSVKVESQLKGLTTMFLGATYRF</sequence>
<name>A0A2T3NUE9_9GAMM</name>
<evidence type="ECO:0000313" key="2">
    <source>
        <dbReference type="Proteomes" id="UP000241771"/>
    </source>
</evidence>
<reference evidence="1 2" key="1">
    <citation type="submission" date="2018-01" db="EMBL/GenBank/DDBJ databases">
        <title>Whole genome sequencing of Histamine producing bacteria.</title>
        <authorList>
            <person name="Butler K."/>
        </authorList>
    </citation>
    <scope>NUCLEOTIDE SEQUENCE [LARGE SCALE GENOMIC DNA]</scope>
    <source>
        <strain evidence="1 2">DSM 100436</strain>
    </source>
</reference>
<dbReference type="Proteomes" id="UP000241771">
    <property type="component" value="Unassembled WGS sequence"/>
</dbReference>
<organism evidence="1 2">
    <name type="scientific">Photobacterium sanctipauli</name>
    <dbReference type="NCBI Taxonomy" id="1342794"/>
    <lineage>
        <taxon>Bacteria</taxon>
        <taxon>Pseudomonadati</taxon>
        <taxon>Pseudomonadota</taxon>
        <taxon>Gammaproteobacteria</taxon>
        <taxon>Vibrionales</taxon>
        <taxon>Vibrionaceae</taxon>
        <taxon>Photobacterium</taxon>
    </lineage>
</organism>
<protein>
    <submittedName>
        <fullName evidence="1">Uncharacterized protein</fullName>
    </submittedName>
</protein>
<dbReference type="SUPFAM" id="SSF56925">
    <property type="entry name" value="OMPA-like"/>
    <property type="match status" value="1"/>
</dbReference>
<dbReference type="Gene3D" id="2.40.160.20">
    <property type="match status" value="1"/>
</dbReference>
<dbReference type="EMBL" id="PYMA01000005">
    <property type="protein sequence ID" value="PSW19882.1"/>
    <property type="molecule type" value="Genomic_DNA"/>
</dbReference>
<dbReference type="AlphaFoldDB" id="A0A2T3NUE9"/>
<gene>
    <name evidence="1" type="ORF">C9I98_10490</name>
</gene>
<comment type="caution">
    <text evidence="1">The sequence shown here is derived from an EMBL/GenBank/DDBJ whole genome shotgun (WGS) entry which is preliminary data.</text>
</comment>
<dbReference type="InterPro" id="IPR011250">
    <property type="entry name" value="OMP/PagP_B-barrel"/>
</dbReference>